<organism evidence="1 2">
    <name type="scientific">Candidatus Daviesbacteria bacterium RIFCSPLOWO2_01_FULL_39_12</name>
    <dbReference type="NCBI Taxonomy" id="1797785"/>
    <lineage>
        <taxon>Bacteria</taxon>
        <taxon>Candidatus Daviesiibacteriota</taxon>
    </lineage>
</organism>
<evidence type="ECO:0000313" key="2">
    <source>
        <dbReference type="Proteomes" id="UP000178565"/>
    </source>
</evidence>
<dbReference type="Proteomes" id="UP000178565">
    <property type="component" value="Unassembled WGS sequence"/>
</dbReference>
<reference evidence="1 2" key="1">
    <citation type="journal article" date="2016" name="Nat. Commun.">
        <title>Thousands of microbial genomes shed light on interconnected biogeochemical processes in an aquifer system.</title>
        <authorList>
            <person name="Anantharaman K."/>
            <person name="Brown C.T."/>
            <person name="Hug L.A."/>
            <person name="Sharon I."/>
            <person name="Castelle C.J."/>
            <person name="Probst A.J."/>
            <person name="Thomas B.C."/>
            <person name="Singh A."/>
            <person name="Wilkins M.J."/>
            <person name="Karaoz U."/>
            <person name="Brodie E.L."/>
            <person name="Williams K.H."/>
            <person name="Hubbard S.S."/>
            <person name="Banfield J.F."/>
        </authorList>
    </citation>
    <scope>NUCLEOTIDE SEQUENCE [LARGE SCALE GENOMIC DNA]</scope>
</reference>
<comment type="caution">
    <text evidence="1">The sequence shown here is derived from an EMBL/GenBank/DDBJ whole genome shotgun (WGS) entry which is preliminary data.</text>
</comment>
<evidence type="ECO:0000313" key="1">
    <source>
        <dbReference type="EMBL" id="OGE42822.1"/>
    </source>
</evidence>
<dbReference type="EMBL" id="MFDM01000020">
    <property type="protein sequence ID" value="OGE42822.1"/>
    <property type="molecule type" value="Genomic_DNA"/>
</dbReference>
<proteinExistence type="predicted"/>
<name>A0A1F5KPK4_9BACT</name>
<accession>A0A1F5KPK4</accession>
<gene>
    <name evidence="1" type="ORF">A3B45_01110</name>
</gene>
<dbReference type="AlphaFoldDB" id="A0A1F5KPK4"/>
<protein>
    <submittedName>
        <fullName evidence="1">Uncharacterized protein</fullName>
    </submittedName>
</protein>
<sequence>MENSPEGGSPSRIGKIRRSVKGVLDHGWDVYRGVVERIGWIAEKIPAEQINEHTVAKTIVGSFWGEQMSFGDKTGVPISAADILANMGHVATLNTDDYRQKHPAEYEVLRRSLDNLVQAGVLEREFLEQPDMHHETIYYRVANKEALRQLAQDPQMGLPAKP</sequence>